<sequence length="577" mass="65674">RMKGDKRSRASDEQKKRREKEEEREVREEEEEEEEERKRKEEREEEEKEKKDIVSELEGFQTSLAELKRSRYSITNQLSVLTRRQGALKDDLKRKEKHHEALMNESERIQRSLDDILAGHLDAKEVMQKEEKRKEEIETQLKKAHERKEHLKIESEKLSMSICDCESTIIRSLTIQSSCKANINVLKRSLRKKRGQYRVIMLKQNKRKEEEEKYRLCKGESHDAIRDINRIEKEMVSKFKPTLSEIEEFVKECTKKVPSDILKEGSRSGKNDADNSEEDSEEEDEQSRSYSDESESDSSKAIFRSEESSDESEAVIEGSSSGEELDHQEGDKTAKSQISRVKIDDVSSEFISQRISILRKSFSSFCSLISTLKSSVDSLDLTIVEEFQRISNSLSECQSSLFRLQTSHKNHLISSEKLLQRRYSIISSSISRLNSLLSSYIASLTGTDSGWEACLHLPTAASVLDSEGVELSVRPGRGGWIDTTCLSGGQKAIVSICFSLACIIITGSRMLVLDEVDAALDKVFSERLGLLLAKISASGNVALCVVSLRPETYSSCSQTVCIWQCNRSTKSLIFKAK</sequence>
<feature type="compositionally biased region" description="Basic and acidic residues" evidence="2">
    <location>
        <begin position="1"/>
        <end position="27"/>
    </location>
</feature>
<protein>
    <recommendedName>
        <fullName evidence="5">RecF/RecN/SMC N-terminal domain-containing protein</fullName>
    </recommendedName>
</protein>
<feature type="region of interest" description="Disordered" evidence="2">
    <location>
        <begin position="1"/>
        <end position="57"/>
    </location>
</feature>
<proteinExistence type="predicted"/>
<evidence type="ECO:0008006" key="5">
    <source>
        <dbReference type="Google" id="ProtNLM"/>
    </source>
</evidence>
<dbReference type="EMBL" id="BQXS01011043">
    <property type="protein sequence ID" value="GKT35685.1"/>
    <property type="molecule type" value="Genomic_DNA"/>
</dbReference>
<evidence type="ECO:0000313" key="4">
    <source>
        <dbReference type="Proteomes" id="UP001057375"/>
    </source>
</evidence>
<feature type="compositionally biased region" description="Basic and acidic residues" evidence="2">
    <location>
        <begin position="36"/>
        <end position="54"/>
    </location>
</feature>
<accession>A0ABQ5KT94</accession>
<feature type="compositionally biased region" description="Basic and acidic residues" evidence="2">
    <location>
        <begin position="260"/>
        <end position="273"/>
    </location>
</feature>
<evidence type="ECO:0000313" key="3">
    <source>
        <dbReference type="EMBL" id="GKT35685.1"/>
    </source>
</evidence>
<feature type="non-terminal residue" evidence="3">
    <location>
        <position position="1"/>
    </location>
</feature>
<name>A0ABQ5KT94_9EUKA</name>
<feature type="coiled-coil region" evidence="1">
    <location>
        <begin position="92"/>
        <end position="154"/>
    </location>
</feature>
<comment type="caution">
    <text evidence="3">The sequence shown here is derived from an EMBL/GenBank/DDBJ whole genome shotgun (WGS) entry which is preliminary data.</text>
</comment>
<dbReference type="Proteomes" id="UP001057375">
    <property type="component" value="Unassembled WGS sequence"/>
</dbReference>
<evidence type="ECO:0000256" key="1">
    <source>
        <dbReference type="SAM" id="Coils"/>
    </source>
</evidence>
<keyword evidence="4" id="KW-1185">Reference proteome</keyword>
<evidence type="ECO:0000256" key="2">
    <source>
        <dbReference type="SAM" id="MobiDB-lite"/>
    </source>
</evidence>
<dbReference type="InterPro" id="IPR027417">
    <property type="entry name" value="P-loop_NTPase"/>
</dbReference>
<dbReference type="Gene3D" id="3.40.50.300">
    <property type="entry name" value="P-loop containing nucleotide triphosphate hydrolases"/>
    <property type="match status" value="1"/>
</dbReference>
<dbReference type="SUPFAM" id="SSF52540">
    <property type="entry name" value="P-loop containing nucleoside triphosphate hydrolases"/>
    <property type="match status" value="1"/>
</dbReference>
<feature type="compositionally biased region" description="Basic and acidic residues" evidence="2">
    <location>
        <begin position="324"/>
        <end position="334"/>
    </location>
</feature>
<dbReference type="PANTHER" id="PTHR18937">
    <property type="entry name" value="STRUCTURAL MAINTENANCE OF CHROMOSOMES SMC FAMILY MEMBER"/>
    <property type="match status" value="1"/>
</dbReference>
<feature type="compositionally biased region" description="Acidic residues" evidence="2">
    <location>
        <begin position="274"/>
        <end position="285"/>
    </location>
</feature>
<reference evidence="3" key="1">
    <citation type="submission" date="2022-03" db="EMBL/GenBank/DDBJ databases">
        <title>Draft genome sequence of Aduncisulcus paluster, a free-living microaerophilic Fornicata.</title>
        <authorList>
            <person name="Yuyama I."/>
            <person name="Kume K."/>
            <person name="Tamura T."/>
            <person name="Inagaki Y."/>
            <person name="Hashimoto T."/>
        </authorList>
    </citation>
    <scope>NUCLEOTIDE SEQUENCE</scope>
    <source>
        <strain evidence="3">NY0171</strain>
    </source>
</reference>
<feature type="region of interest" description="Disordered" evidence="2">
    <location>
        <begin position="260"/>
        <end position="337"/>
    </location>
</feature>
<keyword evidence="1" id="KW-0175">Coiled coil</keyword>
<gene>
    <name evidence="3" type="ORF">ADUPG1_008792</name>
</gene>
<organism evidence="3 4">
    <name type="scientific">Aduncisulcus paluster</name>
    <dbReference type="NCBI Taxonomy" id="2918883"/>
    <lineage>
        <taxon>Eukaryota</taxon>
        <taxon>Metamonada</taxon>
        <taxon>Carpediemonas-like organisms</taxon>
        <taxon>Aduncisulcus</taxon>
    </lineage>
</organism>